<feature type="region of interest" description="Disordered" evidence="2">
    <location>
        <begin position="584"/>
        <end position="608"/>
    </location>
</feature>
<gene>
    <name evidence="4" type="ORF">ACFSSA_02515</name>
</gene>
<evidence type="ECO:0000256" key="2">
    <source>
        <dbReference type="SAM" id="MobiDB-lite"/>
    </source>
</evidence>
<evidence type="ECO:0000256" key="3">
    <source>
        <dbReference type="SAM" id="SignalP"/>
    </source>
</evidence>
<keyword evidence="1" id="KW-0175">Coiled coil</keyword>
<protein>
    <recommendedName>
        <fullName evidence="6">HEAT repeat domain-containing protein</fullName>
    </recommendedName>
</protein>
<proteinExistence type="predicted"/>
<dbReference type="Proteomes" id="UP001597375">
    <property type="component" value="Unassembled WGS sequence"/>
</dbReference>
<keyword evidence="3" id="KW-0732">Signal</keyword>
<keyword evidence="5" id="KW-1185">Reference proteome</keyword>
<feature type="region of interest" description="Disordered" evidence="2">
    <location>
        <begin position="181"/>
        <end position="209"/>
    </location>
</feature>
<evidence type="ECO:0000313" key="5">
    <source>
        <dbReference type="Proteomes" id="UP001597375"/>
    </source>
</evidence>
<feature type="chain" id="PRO_5045261714" description="HEAT repeat domain-containing protein" evidence="3">
    <location>
        <begin position="24"/>
        <end position="608"/>
    </location>
</feature>
<evidence type="ECO:0000313" key="4">
    <source>
        <dbReference type="EMBL" id="MFD2255537.1"/>
    </source>
</evidence>
<reference evidence="5" key="1">
    <citation type="journal article" date="2019" name="Int. J. Syst. Evol. Microbiol.">
        <title>The Global Catalogue of Microorganisms (GCM) 10K type strain sequencing project: providing services to taxonomists for standard genome sequencing and annotation.</title>
        <authorList>
            <consortium name="The Broad Institute Genomics Platform"/>
            <consortium name="The Broad Institute Genome Sequencing Center for Infectious Disease"/>
            <person name="Wu L."/>
            <person name="Ma J."/>
        </authorList>
    </citation>
    <scope>NUCLEOTIDE SEQUENCE [LARGE SCALE GENOMIC DNA]</scope>
    <source>
        <strain evidence="5">CGMCC 4.7106</strain>
    </source>
</reference>
<evidence type="ECO:0008006" key="6">
    <source>
        <dbReference type="Google" id="ProtNLM"/>
    </source>
</evidence>
<sequence length="608" mass="66262">MSYQKQCFLSGLLLLAVSAIAHAGPFVQPAEENPPFRRDLLPIDTDSMTVLSAELTLLTRHLSLETASQRRAAAQALALALALDPANQTARDTLSAIGAEKSLPKPKGEEVTRAKARLWQIRAWLATPEAGKDGNILAGYLSDAAVALDAKNPTAKELGKKPEQGNWDDWVAPLSAFEESPVVEETVAKTPEKKSKPEDKENTADKESATISLEEAEITSVMYQLDTVSKEWSLGPAIVRMKAEAAPPDGENGALDIAIPSPPEDEENIRTFITAPIKKALEKSRVALPNGGTVTLLAGENGSYSFAQNHLNLSGPGLILASSAITGIEPKATVIAQLDEEGELLLPHYFWNFVLSMEHGNGGRLIVPAAAEEFFINLLALEVPEFFLKYEVLLASTPEEMIALSAKAPDENHRAVFAQFSEIQAKSVGSPTGTYLTNRFVRQRLQEITDTAPYHLSAKLLAIQGAGERPGSLSREVLAAEIWRIISPVHAYSTFNPISVNEEEIEKIEQTYEDAKAAIDRLDRYTDIHDRDLLTEGKNLVASVRTFTRALGSRGDVAERYQAIGASHSDLILADAELRSTLSELTGDPLPEELKTDPRVKNRKGRRR</sequence>
<feature type="signal peptide" evidence="3">
    <location>
        <begin position="1"/>
        <end position="23"/>
    </location>
</feature>
<organism evidence="4 5">
    <name type="scientific">Luteolibacter algae</name>
    <dbReference type="NCBI Taxonomy" id="454151"/>
    <lineage>
        <taxon>Bacteria</taxon>
        <taxon>Pseudomonadati</taxon>
        <taxon>Verrucomicrobiota</taxon>
        <taxon>Verrucomicrobiia</taxon>
        <taxon>Verrucomicrobiales</taxon>
        <taxon>Verrucomicrobiaceae</taxon>
        <taxon>Luteolibacter</taxon>
    </lineage>
</organism>
<dbReference type="EMBL" id="JBHUIT010000002">
    <property type="protein sequence ID" value="MFD2255537.1"/>
    <property type="molecule type" value="Genomic_DNA"/>
</dbReference>
<feature type="compositionally biased region" description="Basic and acidic residues" evidence="2">
    <location>
        <begin position="186"/>
        <end position="208"/>
    </location>
</feature>
<comment type="caution">
    <text evidence="4">The sequence shown here is derived from an EMBL/GenBank/DDBJ whole genome shotgun (WGS) entry which is preliminary data.</text>
</comment>
<evidence type="ECO:0000256" key="1">
    <source>
        <dbReference type="SAM" id="Coils"/>
    </source>
</evidence>
<dbReference type="RefSeq" id="WP_386818194.1">
    <property type="nucleotide sequence ID" value="NZ_JBHUIT010000002.1"/>
</dbReference>
<name>A0ABW5D409_9BACT</name>
<accession>A0ABW5D409</accession>
<feature type="coiled-coil region" evidence="1">
    <location>
        <begin position="498"/>
        <end position="525"/>
    </location>
</feature>